<name>A0A2B7IQI6_CUTAC</name>
<dbReference type="EMBL" id="MVCE01000003">
    <property type="protein sequence ID" value="PGF33852.1"/>
    <property type="molecule type" value="Genomic_DNA"/>
</dbReference>
<dbReference type="Proteomes" id="UP000226191">
    <property type="component" value="Unassembled WGS sequence"/>
</dbReference>
<evidence type="ECO:0000313" key="5">
    <source>
        <dbReference type="Proteomes" id="UP000223982"/>
    </source>
</evidence>
<dbReference type="EMBL" id="CP031442">
    <property type="protein sequence ID" value="AXM07300.1"/>
    <property type="molecule type" value="Genomic_DNA"/>
</dbReference>
<dbReference type="Proteomes" id="UP000256621">
    <property type="component" value="Chromosome"/>
</dbReference>
<dbReference type="RefSeq" id="WP_002518199.1">
    <property type="nucleotide sequence ID" value="NZ_AP019664.1"/>
</dbReference>
<feature type="compositionally biased region" description="Polar residues" evidence="1">
    <location>
        <begin position="27"/>
        <end position="45"/>
    </location>
</feature>
<reference evidence="4 5" key="2">
    <citation type="submission" date="2017-02" db="EMBL/GenBank/DDBJ databases">
        <title>Prevalence of linear plasmids in Propionibacterium acnes isolates obtained from cancerous prostatic tissue.</title>
        <authorList>
            <person name="Davidsson S."/>
            <person name="Bruggemann H."/>
        </authorList>
    </citation>
    <scope>NUCLEOTIDE SEQUENCE [LARGE SCALE GENOMIC DNA]</scope>
    <source>
        <strain evidence="4 5">09-9</strain>
    </source>
</reference>
<dbReference type="GeneID" id="92858050"/>
<accession>A0A2B7IQI6</accession>
<evidence type="ECO:0000256" key="1">
    <source>
        <dbReference type="SAM" id="MobiDB-lite"/>
    </source>
</evidence>
<sequence length="90" mass="9401">MGTLLNNLFAAPRFAGPLFDHSAASLPSASSVMRSRNARASSDGSPSMEAPVAVMATTPAHQVTKTPSTTARTTVRALQVRQTMSLLTVT</sequence>
<organism evidence="4 5">
    <name type="scientific">Cutibacterium acnes</name>
    <name type="common">Propionibacterium acnes</name>
    <dbReference type="NCBI Taxonomy" id="1747"/>
    <lineage>
        <taxon>Bacteria</taxon>
        <taxon>Bacillati</taxon>
        <taxon>Actinomycetota</taxon>
        <taxon>Actinomycetes</taxon>
        <taxon>Propionibacteriales</taxon>
        <taxon>Propionibacteriaceae</taxon>
        <taxon>Cutibacterium</taxon>
    </lineage>
</organism>
<evidence type="ECO:0000313" key="4">
    <source>
        <dbReference type="EMBL" id="PHJ26423.1"/>
    </source>
</evidence>
<dbReference type="EMBL" id="LKVB01000010">
    <property type="protein sequence ID" value="PHJ26423.1"/>
    <property type="molecule type" value="Genomic_DNA"/>
</dbReference>
<protein>
    <submittedName>
        <fullName evidence="4">Uncharacterized protein</fullName>
    </submittedName>
</protein>
<gene>
    <name evidence="4" type="ORF">APS60_10865</name>
    <name evidence="3" type="ORF">B1B09_08050</name>
    <name evidence="2" type="ORF">DXN06_09335</name>
</gene>
<dbReference type="AlphaFoldDB" id="A0A2B7IQI6"/>
<evidence type="ECO:0000313" key="3">
    <source>
        <dbReference type="EMBL" id="PGF33852.1"/>
    </source>
</evidence>
<proteinExistence type="predicted"/>
<evidence type="ECO:0000313" key="6">
    <source>
        <dbReference type="Proteomes" id="UP000226191"/>
    </source>
</evidence>
<dbReference type="Proteomes" id="UP000223982">
    <property type="component" value="Unassembled WGS sequence"/>
</dbReference>
<feature type="region of interest" description="Disordered" evidence="1">
    <location>
        <begin position="27"/>
        <end position="49"/>
    </location>
</feature>
<reference evidence="2 7" key="3">
    <citation type="submission" date="2018-08" db="EMBL/GenBank/DDBJ databases">
        <title>Genome sequencing of Cutibacterium acnes KCOM 1315.</title>
        <authorList>
            <person name="Kook J.-K."/>
            <person name="Park S.-N."/>
            <person name="Lim Y.K."/>
        </authorList>
    </citation>
    <scope>NUCLEOTIDE SEQUENCE [LARGE SCALE GENOMIC DNA]</scope>
    <source>
        <strain evidence="2 7">KCOM 1315</strain>
    </source>
</reference>
<reference evidence="3 6" key="1">
    <citation type="submission" date="2017-02" db="EMBL/GenBank/DDBJ databases">
        <title>Prevalence of linear plasmids in Cutibacterium acnes isolates obtained from cancerous prostatic tissue.</title>
        <authorList>
            <person name="Davidsson S."/>
            <person name="Bruggemann H."/>
        </authorList>
    </citation>
    <scope>NUCLEOTIDE SEQUENCE [LARGE SCALE GENOMIC DNA]</scope>
    <source>
        <strain evidence="3 6">11-78</strain>
    </source>
</reference>
<dbReference type="KEGG" id="cacn:RN83_10835"/>
<evidence type="ECO:0000313" key="2">
    <source>
        <dbReference type="EMBL" id="AXM07300.1"/>
    </source>
</evidence>
<evidence type="ECO:0000313" key="7">
    <source>
        <dbReference type="Proteomes" id="UP000256621"/>
    </source>
</evidence>